<dbReference type="PANTHER" id="PTHR12792:SF0">
    <property type="entry name" value="SEPARIN"/>
    <property type="match status" value="1"/>
</dbReference>
<dbReference type="Pfam" id="PF25113">
    <property type="entry name" value="TPR_ESP1_2nd"/>
    <property type="match status" value="1"/>
</dbReference>
<proteinExistence type="predicted"/>
<dbReference type="Pfam" id="PF25110">
    <property type="entry name" value="TPR_ESP1"/>
    <property type="match status" value="1"/>
</dbReference>
<keyword evidence="4" id="KW-1185">Reference proteome</keyword>
<dbReference type="GO" id="GO:0005737">
    <property type="term" value="C:cytoplasm"/>
    <property type="evidence" value="ECO:0007669"/>
    <property type="project" value="TreeGrafter"/>
</dbReference>
<dbReference type="GO" id="GO:0051307">
    <property type="term" value="P:meiotic chromosome separation"/>
    <property type="evidence" value="ECO:0007669"/>
    <property type="project" value="TreeGrafter"/>
</dbReference>
<dbReference type="Proteomes" id="UP001372338">
    <property type="component" value="Unassembled WGS sequence"/>
</dbReference>
<comment type="caution">
    <text evidence="3">The sequence shown here is derived from an EMBL/GenBank/DDBJ whole genome shotgun (WGS) entry which is preliminary data.</text>
</comment>
<evidence type="ECO:0000259" key="2">
    <source>
        <dbReference type="Pfam" id="PF25113"/>
    </source>
</evidence>
<reference evidence="3 4" key="1">
    <citation type="submission" date="2024-01" db="EMBL/GenBank/DDBJ databases">
        <title>The genomes of 5 underutilized Papilionoideae crops provide insights into root nodulation and disease resistanc.</title>
        <authorList>
            <person name="Yuan L."/>
        </authorList>
    </citation>
    <scope>NUCLEOTIDE SEQUENCE [LARGE SCALE GENOMIC DNA]</scope>
    <source>
        <strain evidence="3">ZHUSHIDOU_FW_LH</strain>
        <tissue evidence="3">Leaf</tissue>
    </source>
</reference>
<name>A0AAN9HVK8_CROPI</name>
<organism evidence="3 4">
    <name type="scientific">Crotalaria pallida</name>
    <name type="common">Smooth rattlebox</name>
    <name type="synonym">Crotalaria striata</name>
    <dbReference type="NCBI Taxonomy" id="3830"/>
    <lineage>
        <taxon>Eukaryota</taxon>
        <taxon>Viridiplantae</taxon>
        <taxon>Streptophyta</taxon>
        <taxon>Embryophyta</taxon>
        <taxon>Tracheophyta</taxon>
        <taxon>Spermatophyta</taxon>
        <taxon>Magnoliopsida</taxon>
        <taxon>eudicotyledons</taxon>
        <taxon>Gunneridae</taxon>
        <taxon>Pentapetalae</taxon>
        <taxon>rosids</taxon>
        <taxon>fabids</taxon>
        <taxon>Fabales</taxon>
        <taxon>Fabaceae</taxon>
        <taxon>Papilionoideae</taxon>
        <taxon>50 kb inversion clade</taxon>
        <taxon>genistoids sensu lato</taxon>
        <taxon>core genistoids</taxon>
        <taxon>Crotalarieae</taxon>
        <taxon>Crotalaria</taxon>
    </lineage>
</organism>
<dbReference type="GO" id="GO:0006508">
    <property type="term" value="P:proteolysis"/>
    <property type="evidence" value="ECO:0007669"/>
    <property type="project" value="InterPro"/>
</dbReference>
<dbReference type="GO" id="GO:0004197">
    <property type="term" value="F:cysteine-type endopeptidase activity"/>
    <property type="evidence" value="ECO:0007669"/>
    <property type="project" value="InterPro"/>
</dbReference>
<dbReference type="InterPro" id="IPR005314">
    <property type="entry name" value="Peptidase_C50"/>
</dbReference>
<feature type="domain" description="Separase-like second TPR repeats region" evidence="2">
    <location>
        <begin position="295"/>
        <end position="476"/>
    </location>
</feature>
<dbReference type="GO" id="GO:0005634">
    <property type="term" value="C:nucleus"/>
    <property type="evidence" value="ECO:0007669"/>
    <property type="project" value="InterPro"/>
</dbReference>
<feature type="domain" description="Separase-like TPR repeats region" evidence="1">
    <location>
        <begin position="6"/>
        <end position="284"/>
    </location>
</feature>
<dbReference type="InterPro" id="IPR056932">
    <property type="entry name" value="TPR_ESP1_2nd"/>
</dbReference>
<dbReference type="EMBL" id="JAYWIO010000008">
    <property type="protein sequence ID" value="KAK7246828.1"/>
    <property type="molecule type" value="Genomic_DNA"/>
</dbReference>
<evidence type="ECO:0000259" key="1">
    <source>
        <dbReference type="Pfam" id="PF25110"/>
    </source>
</evidence>
<sequence length="680" mass="76165">MSSSVESSLISKLQSSDFTGIHSLVSDYLHPLISLLNKTNSIDQTLIRSLAKRFLSFLNSALSILPKRLPELSKLLNEAVLVELFQVYAICLDCLDAVSSQLASKPYQVEYQRLRLIHCLESCARFRDAESEALRVLEKLRSTHFAKKSVRKGKGKVVSVEDGDCGGNDNDLFTLVAEIVVCLVRCAAMGTAKEDQHFRNVLDLVEESRPWFRPWFRGLDGNTYEKLHRVLVIQLGKCALNFLGTPFLDKDLVITFCCTTLTEYVKSPIKDQVYKIAHRICSSLFVPQENKSLYIMDILDCVARECKVEQGNTGTEFVELIYYCVYKFKTANANFCSTFAEYLNNIAVRFKQVMMPINLILRLYAAGLLLVSCNLRSRAGDLAYSGSAKFECLLGTLIGNEKIILGSPALLGPLHVCSKSNCMSSSVKNERFAGQACTHSDSDCEVSLTYTPFYLEALKFLCQPLAKSVNSERQQLVTEEDDGSTLTMLSTVQDAFHILCHLILSSQSLVSEKNGDGFDEKSGTVLNVAIAAFTLSIKVNLKLQESTQVIKQIIASKWIKTEGIKYICAALYNIAVVLYRNKQAKEASKVLNLCCKASWICVKCHCGNFSEVALKEIVREVYTRSALLLVILDDFNSLKVRKNMIKMLKNWSTANDLFERLPAPIPVVKQWVKVMHLDSM</sequence>
<dbReference type="AlphaFoldDB" id="A0AAN9HVK8"/>
<dbReference type="GO" id="GO:0072686">
    <property type="term" value="C:mitotic spindle"/>
    <property type="evidence" value="ECO:0007669"/>
    <property type="project" value="TreeGrafter"/>
</dbReference>
<evidence type="ECO:0000313" key="4">
    <source>
        <dbReference type="Proteomes" id="UP001372338"/>
    </source>
</evidence>
<accession>A0AAN9HVK8</accession>
<gene>
    <name evidence="3" type="ORF">RIF29_41698</name>
</gene>
<dbReference type="InterPro" id="IPR056933">
    <property type="entry name" value="TPR_ESP1"/>
</dbReference>
<evidence type="ECO:0000313" key="3">
    <source>
        <dbReference type="EMBL" id="KAK7246828.1"/>
    </source>
</evidence>
<dbReference type="PANTHER" id="PTHR12792">
    <property type="entry name" value="EXTRA SPINDLE POLES 1-RELATED"/>
    <property type="match status" value="1"/>
</dbReference>
<protein>
    <submittedName>
        <fullName evidence="3">Uncharacterized protein</fullName>
    </submittedName>
</protein>